<dbReference type="InterPro" id="IPR027417">
    <property type="entry name" value="P-loop_NTPase"/>
</dbReference>
<evidence type="ECO:0000256" key="8">
    <source>
        <dbReference type="SAM" id="Coils"/>
    </source>
</evidence>
<keyword evidence="3 6" id="KW-0067">ATP-binding</keyword>
<dbReference type="SUPFAM" id="SSF54752">
    <property type="entry name" value="RecA protein, C-terminal domain"/>
    <property type="match status" value="1"/>
</dbReference>
<feature type="domain" description="RecA family profile 1" evidence="10">
    <location>
        <begin position="134"/>
        <end position="294"/>
    </location>
</feature>
<evidence type="ECO:0000256" key="6">
    <source>
        <dbReference type="RuleBase" id="RU003422"/>
    </source>
</evidence>
<dbReference type="AlphaFoldDB" id="A0A9P1C0H8"/>
<dbReference type="GO" id="GO:0005524">
    <property type="term" value="F:ATP binding"/>
    <property type="evidence" value="ECO:0007669"/>
    <property type="project" value="UniProtKB-KW"/>
</dbReference>
<protein>
    <submittedName>
        <fullName evidence="13">Protein RecA (Recombinase A)</fullName>
    </submittedName>
</protein>
<dbReference type="PANTHER" id="PTHR45900:SF1">
    <property type="entry name" value="MITOCHONDRIAL DNA REPAIR PROTEIN RECA HOMOLOG-RELATED"/>
    <property type="match status" value="1"/>
</dbReference>
<dbReference type="EMBL" id="CAMXCT020000733">
    <property type="protein sequence ID" value="CAL1136008.1"/>
    <property type="molecule type" value="Genomic_DNA"/>
</dbReference>
<evidence type="ECO:0000259" key="11">
    <source>
        <dbReference type="PROSITE" id="PS50163"/>
    </source>
</evidence>
<dbReference type="Gene3D" id="3.40.50.300">
    <property type="entry name" value="P-loop containing nucleotide triphosphate hydrolases"/>
    <property type="match status" value="1"/>
</dbReference>
<name>A0A9P1C0H8_9DINO</name>
<proteinExistence type="inferred from homology"/>
<evidence type="ECO:0000313" key="13">
    <source>
        <dbReference type="EMBL" id="CAL4769945.1"/>
    </source>
</evidence>
<dbReference type="OrthoDB" id="444824at2759"/>
<dbReference type="Proteomes" id="UP001152797">
    <property type="component" value="Unassembled WGS sequence"/>
</dbReference>
<dbReference type="Pfam" id="PF00154">
    <property type="entry name" value="RecA_N"/>
    <property type="match status" value="1"/>
</dbReference>
<feature type="coiled-coil region" evidence="8">
    <location>
        <begin position="401"/>
        <end position="428"/>
    </location>
</feature>
<dbReference type="InterPro" id="IPR023400">
    <property type="entry name" value="RecA_C_sf"/>
</dbReference>
<sequence length="475" mass="51565">MTKATAAAPFLLHREGARFGPITLPCLSVWHQTQKEPSMQPLPMLAPSLHAPPSPQIGAAAPPSGLGWKACHLLPMTGLVFASYKRSGWVTRHQRGPKIEAPTSTNNEMKEFRKKFLKKFGEDAIVNFDQTTAQVPVFSTGALTLDLALGGGLPYGKLVEVYGPEQSGKTTLALSCCVSLQKSGRRKNCAFIDVEHALNTDYARQMGLDLDHFTVTQPNSAEEALDQANAFASSHLFDIIVIDSVAQLVPQEEGEKTMGERTIGLRARLLSQFCRIVIPELTSSETTVMCINQLRANIGGYGLSEDTVGGKAIKYAASVRMEVRSPQSGKIGPAEQPTGIRSKVKVVKNKLAAPYRTAEYDMIFGKGISWTSCLVEAGLSKGLIQKSGAWFVYKEQKVQGKEKMTEYFEDHDEERQELEDAIRSQSQSSPKADAEVVDLEVETDAAAVTKKDTVAKASKASKASKAASKASKAEE</sequence>
<keyword evidence="14" id="KW-1185">Reference proteome</keyword>
<dbReference type="EMBL" id="CAMXCT030000733">
    <property type="protein sequence ID" value="CAL4769945.1"/>
    <property type="molecule type" value="Genomic_DNA"/>
</dbReference>
<gene>
    <name evidence="12" type="ORF">C1SCF055_LOCUS10309</name>
</gene>
<evidence type="ECO:0000313" key="12">
    <source>
        <dbReference type="EMBL" id="CAI3982633.1"/>
    </source>
</evidence>
<evidence type="ECO:0000256" key="5">
    <source>
        <dbReference type="ARBA" id="ARBA00023172"/>
    </source>
</evidence>
<comment type="caution">
    <text evidence="12">The sequence shown here is derived from an EMBL/GenBank/DDBJ whole genome shotgun (WGS) entry which is preliminary data.</text>
</comment>
<feature type="region of interest" description="Disordered" evidence="9">
    <location>
        <begin position="456"/>
        <end position="475"/>
    </location>
</feature>
<evidence type="ECO:0000259" key="10">
    <source>
        <dbReference type="PROSITE" id="PS50162"/>
    </source>
</evidence>
<feature type="domain" description="RecA family profile 2" evidence="11">
    <location>
        <begin position="301"/>
        <end position="369"/>
    </location>
</feature>
<dbReference type="GO" id="GO:0006281">
    <property type="term" value="P:DNA repair"/>
    <property type="evidence" value="ECO:0007669"/>
    <property type="project" value="InterPro"/>
</dbReference>
<dbReference type="PROSITE" id="PS50163">
    <property type="entry name" value="RECA_3"/>
    <property type="match status" value="1"/>
</dbReference>
<dbReference type="GO" id="GO:0006310">
    <property type="term" value="P:DNA recombination"/>
    <property type="evidence" value="ECO:0007669"/>
    <property type="project" value="UniProtKB-KW"/>
</dbReference>
<evidence type="ECO:0000256" key="9">
    <source>
        <dbReference type="SAM" id="MobiDB-lite"/>
    </source>
</evidence>
<dbReference type="Pfam" id="PF21096">
    <property type="entry name" value="RecA_C"/>
    <property type="match status" value="1"/>
</dbReference>
<keyword evidence="7" id="KW-0227">DNA damage</keyword>
<dbReference type="InterPro" id="IPR020587">
    <property type="entry name" value="RecA_monomer-monomer_interface"/>
</dbReference>
<reference evidence="12" key="1">
    <citation type="submission" date="2022-10" db="EMBL/GenBank/DDBJ databases">
        <authorList>
            <person name="Chen Y."/>
            <person name="Dougan E. K."/>
            <person name="Chan C."/>
            <person name="Rhodes N."/>
            <person name="Thang M."/>
        </authorList>
    </citation>
    <scope>NUCLEOTIDE SEQUENCE</scope>
</reference>
<keyword evidence="5 7" id="KW-0233">DNA recombination</keyword>
<dbReference type="InterPro" id="IPR003593">
    <property type="entry name" value="AAA+_ATPase"/>
</dbReference>
<dbReference type="EMBL" id="CAMXCT010000733">
    <property type="protein sequence ID" value="CAI3982633.1"/>
    <property type="molecule type" value="Genomic_DNA"/>
</dbReference>
<dbReference type="InterPro" id="IPR049428">
    <property type="entry name" value="RecA-like_N"/>
</dbReference>
<evidence type="ECO:0000256" key="7">
    <source>
        <dbReference type="RuleBase" id="RU004527"/>
    </source>
</evidence>
<dbReference type="InterPro" id="IPR013765">
    <property type="entry name" value="DNA_recomb/repair_RecA"/>
</dbReference>
<organism evidence="12">
    <name type="scientific">Cladocopium goreaui</name>
    <dbReference type="NCBI Taxonomy" id="2562237"/>
    <lineage>
        <taxon>Eukaryota</taxon>
        <taxon>Sar</taxon>
        <taxon>Alveolata</taxon>
        <taxon>Dinophyceae</taxon>
        <taxon>Suessiales</taxon>
        <taxon>Symbiodiniaceae</taxon>
        <taxon>Cladocopium</taxon>
    </lineage>
</organism>
<dbReference type="PRINTS" id="PR00142">
    <property type="entry name" value="RECA"/>
</dbReference>
<evidence type="ECO:0000256" key="4">
    <source>
        <dbReference type="ARBA" id="ARBA00023125"/>
    </source>
</evidence>
<accession>A0A9P1C0H8</accession>
<dbReference type="GO" id="GO:0003697">
    <property type="term" value="F:single-stranded DNA binding"/>
    <property type="evidence" value="ECO:0007669"/>
    <property type="project" value="InterPro"/>
</dbReference>
<evidence type="ECO:0000313" key="14">
    <source>
        <dbReference type="Proteomes" id="UP001152797"/>
    </source>
</evidence>
<dbReference type="GO" id="GO:0140664">
    <property type="term" value="F:ATP-dependent DNA damage sensor activity"/>
    <property type="evidence" value="ECO:0007669"/>
    <property type="project" value="InterPro"/>
</dbReference>
<dbReference type="InterPro" id="IPR020588">
    <property type="entry name" value="RecA_ATP-bd"/>
</dbReference>
<keyword evidence="4 7" id="KW-0238">DNA-binding</keyword>
<dbReference type="SUPFAM" id="SSF52540">
    <property type="entry name" value="P-loop containing nucleoside triphosphate hydrolases"/>
    <property type="match status" value="1"/>
</dbReference>
<dbReference type="InterPro" id="IPR049261">
    <property type="entry name" value="RecA-like_C"/>
</dbReference>
<dbReference type="SMART" id="SM00382">
    <property type="entry name" value="AAA"/>
    <property type="match status" value="1"/>
</dbReference>
<evidence type="ECO:0000256" key="2">
    <source>
        <dbReference type="ARBA" id="ARBA00022741"/>
    </source>
</evidence>
<reference evidence="13 14" key="2">
    <citation type="submission" date="2024-05" db="EMBL/GenBank/DDBJ databases">
        <authorList>
            <person name="Chen Y."/>
            <person name="Shah S."/>
            <person name="Dougan E. K."/>
            <person name="Thang M."/>
            <person name="Chan C."/>
        </authorList>
    </citation>
    <scope>NUCLEOTIDE SEQUENCE [LARGE SCALE GENOMIC DNA]</scope>
</reference>
<keyword evidence="8" id="KW-0175">Coiled coil</keyword>
<comment type="similarity">
    <text evidence="1 6">Belongs to the RecA family.</text>
</comment>
<evidence type="ECO:0000256" key="1">
    <source>
        <dbReference type="ARBA" id="ARBA00009391"/>
    </source>
</evidence>
<keyword evidence="2 6" id="KW-0547">Nucleotide-binding</keyword>
<dbReference type="PANTHER" id="PTHR45900">
    <property type="entry name" value="RECA"/>
    <property type="match status" value="1"/>
</dbReference>
<evidence type="ECO:0000256" key="3">
    <source>
        <dbReference type="ARBA" id="ARBA00022840"/>
    </source>
</evidence>
<dbReference type="PROSITE" id="PS50162">
    <property type="entry name" value="RECA_2"/>
    <property type="match status" value="1"/>
</dbReference>